<evidence type="ECO:0000256" key="5">
    <source>
        <dbReference type="ARBA" id="ARBA00022448"/>
    </source>
</evidence>
<feature type="transmembrane region" description="Helical" evidence="13">
    <location>
        <begin position="419"/>
        <end position="440"/>
    </location>
</feature>
<dbReference type="InterPro" id="IPR050222">
    <property type="entry name" value="MATE_MdtK"/>
</dbReference>
<sequence>MYHADTFTDKLRLFLRILWPIMITQVSLSMMNLVDTIMAGRVGTEDLAGVAIGGSLWSPVFTGMNGIMLAVTPIIAHFIGKKEHHKIHNTVMQAIYLAITIALMIIIIGTIVLSPILTIMNLDPKVEHIAFHYLGGLSIGIVPLFLSNVLRNFYDGQGFTRITMFITILAVPFNILFNYSLIFGRFGMPALGGIGAGYATALTYWIIFISSVWMTFRLGSIRGYKLFIKWVKPSWTAWKEQLSIGIPIGLSIFFEASIFSVVTLLIGMMFSTTTIAANQIVISFTTLLFMIPLSLSMALTIVVGFSVGAGKLKAAKQYSFLGVFSGIGILGIATIFLFFFREQIAMLYSNDPEVINLASQLFLIAILYQLSDAAQSGLQGVLRGYKDVKIPFYISFVSYWIIGIPVGYGLAGFTDIGPFGFWIGISLGLTGAAIGFLLRLGIIYKRNSMIEAVE</sequence>
<feature type="transmembrane region" description="Helical" evidence="13">
    <location>
        <begin position="354"/>
        <end position="371"/>
    </location>
</feature>
<dbReference type="AlphaFoldDB" id="A0A9J6R985"/>
<evidence type="ECO:0000256" key="12">
    <source>
        <dbReference type="ARBA" id="ARBA00031636"/>
    </source>
</evidence>
<evidence type="ECO:0000256" key="7">
    <source>
        <dbReference type="ARBA" id="ARBA00022475"/>
    </source>
</evidence>
<evidence type="ECO:0000313" key="15">
    <source>
        <dbReference type="Proteomes" id="UP001084197"/>
    </source>
</evidence>
<dbReference type="PANTHER" id="PTHR43298:SF2">
    <property type="entry name" value="FMN_FAD EXPORTER YEEO-RELATED"/>
    <property type="match status" value="1"/>
</dbReference>
<evidence type="ECO:0000256" key="11">
    <source>
        <dbReference type="ARBA" id="ARBA00023136"/>
    </source>
</evidence>
<protein>
    <recommendedName>
        <fullName evidence="4">Probable multidrug resistance protein NorM</fullName>
    </recommendedName>
    <alternativeName>
        <fullName evidence="12">Multidrug-efflux transporter</fullName>
    </alternativeName>
</protein>
<keyword evidence="8 13" id="KW-0812">Transmembrane</keyword>
<keyword evidence="7" id="KW-1003">Cell membrane</keyword>
<evidence type="ECO:0000256" key="8">
    <source>
        <dbReference type="ARBA" id="ARBA00022692"/>
    </source>
</evidence>
<evidence type="ECO:0000313" key="14">
    <source>
        <dbReference type="EMBL" id="MCZ0702234.1"/>
    </source>
</evidence>
<gene>
    <name evidence="14" type="ORF">OWO01_03290</name>
</gene>
<dbReference type="Pfam" id="PF01554">
    <property type="entry name" value="MatE"/>
    <property type="match status" value="2"/>
</dbReference>
<feature type="transmembrane region" description="Helical" evidence="13">
    <location>
        <begin position="162"/>
        <end position="182"/>
    </location>
</feature>
<dbReference type="InterPro" id="IPR002528">
    <property type="entry name" value="MATE_fam"/>
</dbReference>
<evidence type="ECO:0000256" key="3">
    <source>
        <dbReference type="ARBA" id="ARBA00010199"/>
    </source>
</evidence>
<feature type="transmembrane region" description="Helical" evidence="13">
    <location>
        <begin position="392"/>
        <end position="413"/>
    </location>
</feature>
<evidence type="ECO:0000256" key="1">
    <source>
        <dbReference type="ARBA" id="ARBA00003408"/>
    </source>
</evidence>
<proteinExistence type="inferred from homology"/>
<feature type="transmembrane region" description="Helical" evidence="13">
    <location>
        <begin position="242"/>
        <end position="268"/>
    </location>
</feature>
<dbReference type="NCBIfam" id="TIGR00797">
    <property type="entry name" value="matE"/>
    <property type="match status" value="1"/>
</dbReference>
<comment type="subcellular location">
    <subcellularLocation>
        <location evidence="2">Cell membrane</location>
        <topology evidence="2">Multi-pass membrane protein</topology>
    </subcellularLocation>
</comment>
<keyword evidence="15" id="KW-1185">Reference proteome</keyword>
<feature type="transmembrane region" description="Helical" evidence="13">
    <location>
        <begin position="129"/>
        <end position="150"/>
    </location>
</feature>
<evidence type="ECO:0000256" key="10">
    <source>
        <dbReference type="ARBA" id="ARBA00023065"/>
    </source>
</evidence>
<keyword evidence="11 13" id="KW-0472">Membrane</keyword>
<dbReference type="GO" id="GO:0005886">
    <property type="term" value="C:plasma membrane"/>
    <property type="evidence" value="ECO:0007669"/>
    <property type="project" value="UniProtKB-SubCell"/>
</dbReference>
<dbReference type="EMBL" id="JAPRAT010000004">
    <property type="protein sequence ID" value="MCZ0702234.1"/>
    <property type="molecule type" value="Genomic_DNA"/>
</dbReference>
<dbReference type="PIRSF" id="PIRSF006603">
    <property type="entry name" value="DinF"/>
    <property type="match status" value="1"/>
</dbReference>
<feature type="transmembrane region" description="Helical" evidence="13">
    <location>
        <begin position="13"/>
        <end position="34"/>
    </location>
</feature>
<comment type="caution">
    <text evidence="14">The sequence shown here is derived from an EMBL/GenBank/DDBJ whole genome shotgun (WGS) entry which is preliminary data.</text>
</comment>
<comment type="function">
    <text evidence="1">Multidrug efflux pump.</text>
</comment>
<evidence type="ECO:0000256" key="13">
    <source>
        <dbReference type="SAM" id="Phobius"/>
    </source>
</evidence>
<dbReference type="GO" id="GO:0015297">
    <property type="term" value="F:antiporter activity"/>
    <property type="evidence" value="ECO:0007669"/>
    <property type="project" value="UniProtKB-KW"/>
</dbReference>
<reference evidence="14" key="1">
    <citation type="submission" date="2022-11" db="EMBL/GenBank/DDBJ databases">
        <title>WGS of Natronobacillus azotifigens 24KS-1, an anaerobic diazotrophic haloalkaliphile from soda-rich habitats.</title>
        <authorList>
            <person name="Sorokin D.Y."/>
            <person name="Merkel A.Y."/>
        </authorList>
    </citation>
    <scope>NUCLEOTIDE SEQUENCE</scope>
    <source>
        <strain evidence="14">24KS-1</strain>
    </source>
</reference>
<dbReference type="GO" id="GO:0006811">
    <property type="term" value="P:monoatomic ion transport"/>
    <property type="evidence" value="ECO:0007669"/>
    <property type="project" value="UniProtKB-KW"/>
</dbReference>
<dbReference type="RefSeq" id="WP_268779001.1">
    <property type="nucleotide sequence ID" value="NZ_JAPRAT010000004.1"/>
</dbReference>
<evidence type="ECO:0000256" key="2">
    <source>
        <dbReference type="ARBA" id="ARBA00004651"/>
    </source>
</evidence>
<dbReference type="GO" id="GO:0042910">
    <property type="term" value="F:xenobiotic transmembrane transporter activity"/>
    <property type="evidence" value="ECO:0007669"/>
    <property type="project" value="InterPro"/>
</dbReference>
<dbReference type="CDD" id="cd13131">
    <property type="entry name" value="MATE_NorM_like"/>
    <property type="match status" value="1"/>
</dbReference>
<dbReference type="Proteomes" id="UP001084197">
    <property type="component" value="Unassembled WGS sequence"/>
</dbReference>
<organism evidence="14 15">
    <name type="scientific">Natronobacillus azotifigens</name>
    <dbReference type="NCBI Taxonomy" id="472978"/>
    <lineage>
        <taxon>Bacteria</taxon>
        <taxon>Bacillati</taxon>
        <taxon>Bacillota</taxon>
        <taxon>Bacilli</taxon>
        <taxon>Bacillales</taxon>
        <taxon>Bacillaceae</taxon>
        <taxon>Natronobacillus</taxon>
    </lineage>
</organism>
<keyword evidence="6" id="KW-0050">Antiport</keyword>
<evidence type="ECO:0000256" key="9">
    <source>
        <dbReference type="ARBA" id="ARBA00022989"/>
    </source>
</evidence>
<dbReference type="PANTHER" id="PTHR43298">
    <property type="entry name" value="MULTIDRUG RESISTANCE PROTEIN NORM-RELATED"/>
    <property type="match status" value="1"/>
</dbReference>
<accession>A0A9J6R985</accession>
<feature type="transmembrane region" description="Helical" evidence="13">
    <location>
        <begin position="54"/>
        <end position="79"/>
    </location>
</feature>
<keyword evidence="9 13" id="KW-1133">Transmembrane helix</keyword>
<feature type="transmembrane region" description="Helical" evidence="13">
    <location>
        <begin position="280"/>
        <end position="306"/>
    </location>
</feature>
<feature type="transmembrane region" description="Helical" evidence="13">
    <location>
        <begin position="318"/>
        <end position="339"/>
    </location>
</feature>
<comment type="similarity">
    <text evidence="3">Belongs to the multi antimicrobial extrusion (MATE) (TC 2.A.66.1) family.</text>
</comment>
<name>A0A9J6R985_9BACI</name>
<evidence type="ECO:0000256" key="6">
    <source>
        <dbReference type="ARBA" id="ARBA00022449"/>
    </source>
</evidence>
<feature type="transmembrane region" description="Helical" evidence="13">
    <location>
        <begin position="202"/>
        <end position="221"/>
    </location>
</feature>
<dbReference type="InterPro" id="IPR048279">
    <property type="entry name" value="MdtK-like"/>
</dbReference>
<feature type="transmembrane region" description="Helical" evidence="13">
    <location>
        <begin position="91"/>
        <end position="117"/>
    </location>
</feature>
<keyword evidence="10" id="KW-0406">Ion transport</keyword>
<evidence type="ECO:0000256" key="4">
    <source>
        <dbReference type="ARBA" id="ARBA00020268"/>
    </source>
</evidence>
<keyword evidence="5" id="KW-0813">Transport</keyword>